<reference evidence="4 5" key="1">
    <citation type="submission" date="2020-04" db="EMBL/GenBank/DDBJ databases">
        <authorList>
            <person name="Zhang R."/>
            <person name="Schippers A."/>
        </authorList>
    </citation>
    <scope>NUCLEOTIDE SEQUENCE [LARGE SCALE GENOMIC DNA]</scope>
    <source>
        <strain evidence="4 5">DSM 109850</strain>
    </source>
</reference>
<dbReference type="PANTHER" id="PTHR31302:SF31">
    <property type="entry name" value="PHOSPHODIESTERASE YAEI"/>
    <property type="match status" value="1"/>
</dbReference>
<evidence type="ECO:0000256" key="1">
    <source>
        <dbReference type="ARBA" id="ARBA00022723"/>
    </source>
</evidence>
<dbReference type="Proteomes" id="UP000533476">
    <property type="component" value="Unassembled WGS sequence"/>
</dbReference>
<evidence type="ECO:0000256" key="2">
    <source>
        <dbReference type="ARBA" id="ARBA00022801"/>
    </source>
</evidence>
<organism evidence="4 5">
    <name type="scientific">Sulfobacillus harzensis</name>
    <dbReference type="NCBI Taxonomy" id="2729629"/>
    <lineage>
        <taxon>Bacteria</taxon>
        <taxon>Bacillati</taxon>
        <taxon>Bacillota</taxon>
        <taxon>Clostridia</taxon>
        <taxon>Eubacteriales</taxon>
        <taxon>Clostridiales Family XVII. Incertae Sedis</taxon>
        <taxon>Sulfobacillus</taxon>
    </lineage>
</organism>
<dbReference type="AlphaFoldDB" id="A0A7Y0L5K0"/>
<proteinExistence type="predicted"/>
<comment type="caution">
    <text evidence="4">The sequence shown here is derived from an EMBL/GenBank/DDBJ whole genome shotgun (WGS) entry which is preliminary data.</text>
</comment>
<dbReference type="PANTHER" id="PTHR31302">
    <property type="entry name" value="TRANSMEMBRANE PROTEIN WITH METALLOPHOSPHOESTERASE DOMAIN-RELATED"/>
    <property type="match status" value="1"/>
</dbReference>
<dbReference type="SUPFAM" id="SSF56300">
    <property type="entry name" value="Metallo-dependent phosphatases"/>
    <property type="match status" value="1"/>
</dbReference>
<dbReference type="GO" id="GO:0008758">
    <property type="term" value="F:UDP-2,3-diacylglucosamine hydrolase activity"/>
    <property type="evidence" value="ECO:0007669"/>
    <property type="project" value="TreeGrafter"/>
</dbReference>
<dbReference type="GO" id="GO:0009245">
    <property type="term" value="P:lipid A biosynthetic process"/>
    <property type="evidence" value="ECO:0007669"/>
    <property type="project" value="TreeGrafter"/>
</dbReference>
<dbReference type="GO" id="GO:0016020">
    <property type="term" value="C:membrane"/>
    <property type="evidence" value="ECO:0007669"/>
    <property type="project" value="GOC"/>
</dbReference>
<evidence type="ECO:0000313" key="4">
    <source>
        <dbReference type="EMBL" id="NMP22284.1"/>
    </source>
</evidence>
<evidence type="ECO:0000259" key="3">
    <source>
        <dbReference type="Pfam" id="PF00149"/>
    </source>
</evidence>
<protein>
    <submittedName>
        <fullName evidence="4">Metallophosphoesterase</fullName>
    </submittedName>
</protein>
<dbReference type="InterPro" id="IPR029052">
    <property type="entry name" value="Metallo-depent_PP-like"/>
</dbReference>
<accession>A0A7Y0L5K0</accession>
<keyword evidence="1" id="KW-0479">Metal-binding</keyword>
<keyword evidence="2" id="KW-0378">Hydrolase</keyword>
<dbReference type="Gene3D" id="3.60.21.10">
    <property type="match status" value="1"/>
</dbReference>
<sequence>MFWLGIPAALLAYALGEPYWIRAVEHTVEVPDLPDQFHGFSILHLSDIHGRVGVFSWRPFLRWLAEADMVAVTGDLYSPSLPRHRLAARMRQLSAPDGVFYISGNHDYRGGKLMVEPWDPGDQLIDNQVREIRRGDASLWIAGLPDFVKGRPDWSAVRRQLQERSGPAILLAHRPDAWLLEGVERVSLILAGHTHGGQVVIPVYGAPLKHNRVPGRYVAGRLESPDKPVLITSRGLGTSELPVRFLARPEVLMIRLVKSRR</sequence>
<dbReference type="RefSeq" id="WP_169098447.1">
    <property type="nucleotide sequence ID" value="NZ_JABBVZ010000020.1"/>
</dbReference>
<name>A0A7Y0L5K0_9FIRM</name>
<dbReference type="InterPro" id="IPR004843">
    <property type="entry name" value="Calcineurin-like_PHP"/>
</dbReference>
<dbReference type="Pfam" id="PF00149">
    <property type="entry name" value="Metallophos"/>
    <property type="match status" value="1"/>
</dbReference>
<dbReference type="EMBL" id="JABBVZ010000020">
    <property type="protein sequence ID" value="NMP22284.1"/>
    <property type="molecule type" value="Genomic_DNA"/>
</dbReference>
<feature type="domain" description="Calcineurin-like phosphoesterase" evidence="3">
    <location>
        <begin position="41"/>
        <end position="196"/>
    </location>
</feature>
<dbReference type="GO" id="GO:0046872">
    <property type="term" value="F:metal ion binding"/>
    <property type="evidence" value="ECO:0007669"/>
    <property type="project" value="UniProtKB-KW"/>
</dbReference>
<dbReference type="InterPro" id="IPR051158">
    <property type="entry name" value="Metallophosphoesterase_sf"/>
</dbReference>
<evidence type="ECO:0000313" key="5">
    <source>
        <dbReference type="Proteomes" id="UP000533476"/>
    </source>
</evidence>
<keyword evidence="5" id="KW-1185">Reference proteome</keyword>
<gene>
    <name evidence="4" type="ORF">HIJ39_07950</name>
</gene>